<dbReference type="Proteomes" id="UP000381378">
    <property type="component" value="Unassembled WGS sequence"/>
</dbReference>
<sequence length="173" mass="19806">MDDTDNSNLEIEFKEIIKEAKEEEPGVWNNVRRVTSHSHVMLYFYNGTAETFKLTAASWNAGAELEKYVIAPWDYLSFVLREEIPFFARGRTSTQARHSFTYKSDNQAFEFSTGLKVRKDYEALSFSPNTVAQREHTIKSVGNAPLRCSSRITRTMANKPYHYGVVISLGGDY</sequence>
<name>A0A5E7SQ86_PSEFL</name>
<evidence type="ECO:0000313" key="2">
    <source>
        <dbReference type="Proteomes" id="UP000381378"/>
    </source>
</evidence>
<reference evidence="1 2" key="1">
    <citation type="submission" date="2019-09" db="EMBL/GenBank/DDBJ databases">
        <authorList>
            <person name="Chandra G."/>
            <person name="Truman W A."/>
        </authorList>
    </citation>
    <scope>NUCLEOTIDE SEQUENCE [LARGE SCALE GENOMIC DNA]</scope>
    <source>
        <strain evidence="1">PS928</strain>
    </source>
</reference>
<dbReference type="AlphaFoldDB" id="A0A5E7SQ86"/>
<accession>A0A5E7SQ86</accession>
<evidence type="ECO:0000313" key="1">
    <source>
        <dbReference type="EMBL" id="VVP88586.1"/>
    </source>
</evidence>
<protein>
    <submittedName>
        <fullName evidence="1">Uncharacterized protein</fullName>
    </submittedName>
</protein>
<proteinExistence type="predicted"/>
<dbReference type="OrthoDB" id="6893845at2"/>
<dbReference type="RefSeq" id="WP_128870198.1">
    <property type="nucleotide sequence ID" value="NZ_CABVJF010000004.1"/>
</dbReference>
<dbReference type="EMBL" id="CABVJF010000004">
    <property type="protein sequence ID" value="VVP88586.1"/>
    <property type="molecule type" value="Genomic_DNA"/>
</dbReference>
<gene>
    <name evidence="1" type="ORF">PS928_01434</name>
</gene>
<organism evidence="1 2">
    <name type="scientific">Pseudomonas fluorescens</name>
    <dbReference type="NCBI Taxonomy" id="294"/>
    <lineage>
        <taxon>Bacteria</taxon>
        <taxon>Pseudomonadati</taxon>
        <taxon>Pseudomonadota</taxon>
        <taxon>Gammaproteobacteria</taxon>
        <taxon>Pseudomonadales</taxon>
        <taxon>Pseudomonadaceae</taxon>
        <taxon>Pseudomonas</taxon>
    </lineage>
</organism>